<organism evidence="2 3">
    <name type="scientific">Canavalia gladiata</name>
    <name type="common">Sword bean</name>
    <name type="synonym">Dolichos gladiatus</name>
    <dbReference type="NCBI Taxonomy" id="3824"/>
    <lineage>
        <taxon>Eukaryota</taxon>
        <taxon>Viridiplantae</taxon>
        <taxon>Streptophyta</taxon>
        <taxon>Embryophyta</taxon>
        <taxon>Tracheophyta</taxon>
        <taxon>Spermatophyta</taxon>
        <taxon>Magnoliopsida</taxon>
        <taxon>eudicotyledons</taxon>
        <taxon>Gunneridae</taxon>
        <taxon>Pentapetalae</taxon>
        <taxon>rosids</taxon>
        <taxon>fabids</taxon>
        <taxon>Fabales</taxon>
        <taxon>Fabaceae</taxon>
        <taxon>Papilionoideae</taxon>
        <taxon>50 kb inversion clade</taxon>
        <taxon>NPAAA clade</taxon>
        <taxon>indigoferoid/millettioid clade</taxon>
        <taxon>Phaseoleae</taxon>
        <taxon>Canavalia</taxon>
    </lineage>
</organism>
<sequence>MGRVANELPNFTKAMFLELNMDMQCFIEDLILFVACFPGFITYTKVVLHETLNSTKYLSKVQWKHGRYHALPNILHPCMKPFGRDGMGGNIIGWTSLSSIWIIAL</sequence>
<dbReference type="Proteomes" id="UP001367508">
    <property type="component" value="Unassembled WGS sequence"/>
</dbReference>
<evidence type="ECO:0000313" key="3">
    <source>
        <dbReference type="Proteomes" id="UP001367508"/>
    </source>
</evidence>
<evidence type="ECO:0000313" key="1">
    <source>
        <dbReference type="EMBL" id="KAK7338977.1"/>
    </source>
</evidence>
<dbReference type="AlphaFoldDB" id="A0AAN9LSX1"/>
<name>A0AAN9LSX1_CANGL</name>
<keyword evidence="3" id="KW-1185">Reference proteome</keyword>
<comment type="caution">
    <text evidence="2">The sequence shown here is derived from an EMBL/GenBank/DDBJ whole genome shotgun (WGS) entry which is preliminary data.</text>
</comment>
<accession>A0AAN9LSX1</accession>
<dbReference type="EMBL" id="JAYMYQ010000004">
    <property type="protein sequence ID" value="KAK7338977.1"/>
    <property type="molecule type" value="Genomic_DNA"/>
</dbReference>
<proteinExistence type="predicted"/>
<protein>
    <submittedName>
        <fullName evidence="2">Uncharacterized protein</fullName>
    </submittedName>
</protein>
<evidence type="ECO:0000313" key="2">
    <source>
        <dbReference type="EMBL" id="KAK7338978.1"/>
    </source>
</evidence>
<dbReference type="EMBL" id="JAYMYQ010000004">
    <property type="protein sequence ID" value="KAK7338978.1"/>
    <property type="molecule type" value="Genomic_DNA"/>
</dbReference>
<gene>
    <name evidence="1" type="ORF">VNO77_19612</name>
    <name evidence="2" type="ORF">VNO77_19613</name>
</gene>
<reference evidence="2 3" key="1">
    <citation type="submission" date="2024-01" db="EMBL/GenBank/DDBJ databases">
        <title>The genomes of 5 underutilized Papilionoideae crops provide insights into root nodulation and disease resistanc.</title>
        <authorList>
            <person name="Jiang F."/>
        </authorList>
    </citation>
    <scope>NUCLEOTIDE SEQUENCE [LARGE SCALE GENOMIC DNA]</scope>
    <source>
        <strain evidence="2">LVBAO_FW01</strain>
        <tissue evidence="2">Leaves</tissue>
    </source>
</reference>